<organism evidence="2 3">
    <name type="scientific">Nonomuraea roseoviolacea subsp. carminata</name>
    <dbReference type="NCBI Taxonomy" id="160689"/>
    <lineage>
        <taxon>Bacteria</taxon>
        <taxon>Bacillati</taxon>
        <taxon>Actinomycetota</taxon>
        <taxon>Actinomycetes</taxon>
        <taxon>Streptosporangiales</taxon>
        <taxon>Streptosporangiaceae</taxon>
        <taxon>Nonomuraea</taxon>
    </lineage>
</organism>
<dbReference type="RefSeq" id="WP_253769396.1">
    <property type="nucleotide sequence ID" value="NZ_BAAAVE010000040.1"/>
</dbReference>
<dbReference type="Proteomes" id="UP001320766">
    <property type="component" value="Unassembled WGS sequence"/>
</dbReference>
<feature type="compositionally biased region" description="Basic and acidic residues" evidence="1">
    <location>
        <begin position="93"/>
        <end position="102"/>
    </location>
</feature>
<name>A0ABT1JZK7_9ACTN</name>
<feature type="region of interest" description="Disordered" evidence="1">
    <location>
        <begin position="1"/>
        <end position="122"/>
    </location>
</feature>
<comment type="caution">
    <text evidence="2">The sequence shown here is derived from an EMBL/GenBank/DDBJ whole genome shotgun (WGS) entry which is preliminary data.</text>
</comment>
<dbReference type="EMBL" id="JAMZEC010000001">
    <property type="protein sequence ID" value="MCP2346857.1"/>
    <property type="molecule type" value="Genomic_DNA"/>
</dbReference>
<gene>
    <name evidence="2" type="ORF">HD595_002979</name>
</gene>
<evidence type="ECO:0000256" key="1">
    <source>
        <dbReference type="SAM" id="MobiDB-lite"/>
    </source>
</evidence>
<protein>
    <submittedName>
        <fullName evidence="2">Uncharacterized protein</fullName>
    </submittedName>
</protein>
<reference evidence="2 3" key="1">
    <citation type="submission" date="2022-06" db="EMBL/GenBank/DDBJ databases">
        <title>Sequencing the genomes of 1000 actinobacteria strains.</title>
        <authorList>
            <person name="Klenk H.-P."/>
        </authorList>
    </citation>
    <scope>NUCLEOTIDE SEQUENCE [LARGE SCALE GENOMIC DNA]</scope>
    <source>
        <strain evidence="2 3">DSM 44170</strain>
    </source>
</reference>
<evidence type="ECO:0000313" key="3">
    <source>
        <dbReference type="Proteomes" id="UP001320766"/>
    </source>
</evidence>
<evidence type="ECO:0000313" key="2">
    <source>
        <dbReference type="EMBL" id="MCP2346857.1"/>
    </source>
</evidence>
<proteinExistence type="predicted"/>
<feature type="compositionally biased region" description="Low complexity" evidence="1">
    <location>
        <begin position="103"/>
        <end position="113"/>
    </location>
</feature>
<feature type="compositionally biased region" description="Basic and acidic residues" evidence="1">
    <location>
        <begin position="55"/>
        <end position="70"/>
    </location>
</feature>
<accession>A0ABT1JZK7</accession>
<sequence length="122" mass="12469">MPVVPPGARNPSGLPDVSSMATAPDLPGLPAVPARPARRFDGVAVSGEDSAPSARRQDAHESPDRARSRPDAATPAERPRNGAARLAEPRSSSVREPREGRAGRPAGDADGVGTLLPGLGLN</sequence>
<keyword evidence="3" id="KW-1185">Reference proteome</keyword>